<name>A0A2G8RZI9_9APHY</name>
<feature type="region of interest" description="Disordered" evidence="1">
    <location>
        <begin position="31"/>
        <end position="59"/>
    </location>
</feature>
<reference evidence="2 3" key="1">
    <citation type="journal article" date="2015" name="Sci. Rep.">
        <title>Chromosome-level genome map provides insights into diverse defense mechanisms in the medicinal fungus Ganoderma sinense.</title>
        <authorList>
            <person name="Zhu Y."/>
            <person name="Xu J."/>
            <person name="Sun C."/>
            <person name="Zhou S."/>
            <person name="Xu H."/>
            <person name="Nelson D.R."/>
            <person name="Qian J."/>
            <person name="Song J."/>
            <person name="Luo H."/>
            <person name="Xiang L."/>
            <person name="Li Y."/>
            <person name="Xu Z."/>
            <person name="Ji A."/>
            <person name="Wang L."/>
            <person name="Lu S."/>
            <person name="Hayward A."/>
            <person name="Sun W."/>
            <person name="Li X."/>
            <person name="Schwartz D.C."/>
            <person name="Wang Y."/>
            <person name="Chen S."/>
        </authorList>
    </citation>
    <scope>NUCLEOTIDE SEQUENCE [LARGE SCALE GENOMIC DNA]</scope>
    <source>
        <strain evidence="2 3">ZZ0214-1</strain>
    </source>
</reference>
<feature type="compositionally biased region" description="Polar residues" evidence="1">
    <location>
        <begin position="273"/>
        <end position="289"/>
    </location>
</feature>
<dbReference type="Proteomes" id="UP000230002">
    <property type="component" value="Unassembled WGS sequence"/>
</dbReference>
<dbReference type="EMBL" id="AYKW01000034">
    <property type="protein sequence ID" value="PIL26940.1"/>
    <property type="molecule type" value="Genomic_DNA"/>
</dbReference>
<accession>A0A2G8RZI9</accession>
<protein>
    <submittedName>
        <fullName evidence="2">Uncharacterized protein</fullName>
    </submittedName>
</protein>
<keyword evidence="3" id="KW-1185">Reference proteome</keyword>
<feature type="region of interest" description="Disordered" evidence="1">
    <location>
        <begin position="242"/>
        <end position="296"/>
    </location>
</feature>
<sequence>MAHSLIPAYLKRLSVLLPPFSAASAYMPSDTPHRYPHQSYDDEHSSRPPDIALSSPDYSTVAPPAPQPAWWNAFEPEQAVSPLTLRIPCNTSLPESTRNIFTGHLSELFQSSGNRESLPWSISDPPAVPDLNDSRAFMPPSHHFPPCAVSEARPPSIPSLPPVLSRHALASRGVASQGFPLPIIAGSITLNGMMRVAPTPSTPRDGPQPVGGALNASLGLAPFGAPSTIYPSNSVSTTLQLPAPDTGAGPAPSMELGLSTSPEATTMADKPGRNTSSCDGQSTTANRQPQRAELVPQSTVSYGSGCRLDLVKQGQNPARLSDFDAVAFQGQTFAQKTTFQLVFEGYTVPFHQQYNVLLDKGRIQPTKRRLAKVICKAVECFIKLHTDFEYGLERIELLSIGVVSRSSIRPVFRLL</sequence>
<evidence type="ECO:0000313" key="2">
    <source>
        <dbReference type="EMBL" id="PIL26940.1"/>
    </source>
</evidence>
<comment type="caution">
    <text evidence="2">The sequence shown here is derived from an EMBL/GenBank/DDBJ whole genome shotgun (WGS) entry which is preliminary data.</text>
</comment>
<evidence type="ECO:0000256" key="1">
    <source>
        <dbReference type="SAM" id="MobiDB-lite"/>
    </source>
</evidence>
<organism evidence="2 3">
    <name type="scientific">Ganoderma sinense ZZ0214-1</name>
    <dbReference type="NCBI Taxonomy" id="1077348"/>
    <lineage>
        <taxon>Eukaryota</taxon>
        <taxon>Fungi</taxon>
        <taxon>Dikarya</taxon>
        <taxon>Basidiomycota</taxon>
        <taxon>Agaricomycotina</taxon>
        <taxon>Agaricomycetes</taxon>
        <taxon>Polyporales</taxon>
        <taxon>Polyporaceae</taxon>
        <taxon>Ganoderma</taxon>
    </lineage>
</organism>
<gene>
    <name evidence="2" type="ORF">GSI_10078</name>
</gene>
<dbReference type="AlphaFoldDB" id="A0A2G8RZI9"/>
<evidence type="ECO:0000313" key="3">
    <source>
        <dbReference type="Proteomes" id="UP000230002"/>
    </source>
</evidence>
<proteinExistence type="predicted"/>